<keyword evidence="5" id="KW-1185">Reference proteome</keyword>
<dbReference type="InterPro" id="IPR013149">
    <property type="entry name" value="ADH-like_C"/>
</dbReference>
<organism evidence="4 5">
    <name type="scientific">Alkalilimnicola ehrlichii</name>
    <dbReference type="NCBI Taxonomy" id="351052"/>
    <lineage>
        <taxon>Bacteria</taxon>
        <taxon>Pseudomonadati</taxon>
        <taxon>Pseudomonadota</taxon>
        <taxon>Gammaproteobacteria</taxon>
        <taxon>Chromatiales</taxon>
        <taxon>Ectothiorhodospiraceae</taxon>
        <taxon>Alkalilimnicola</taxon>
    </lineage>
</organism>
<sequence>MRAWLIETNSDGFNALRLGDAERPIPGPSELLIRVAAVGINRADLLQVKGLYPPPPGTNPKIPGLEYAGVVEAVGSGVQHRRVGDRVMGLVPGAAYAEYVTVQEREAIPVPEGMALTSAAAIPEAFMTAYRAIFIEGDLKPGQACLIQPVSSGVGLAGAQLVHALGGTAIGSSRSEEKLAQAQGLAAGIVDGRDDFVEAVKQATGGEGVAVVFDMLGGGGRMNQTLECVRNDGRVIIIGLMSGREDQVDFGHVLRRRLTLRAFTMRSQPLEERIRIAQRFIDELLPLFERGRLRPDIAAVHPFSDAPGAHAVMASNSHCGKLILDISQ</sequence>
<dbReference type="SMART" id="SM00829">
    <property type="entry name" value="PKS_ER"/>
    <property type="match status" value="1"/>
</dbReference>
<dbReference type="AlphaFoldDB" id="A0A3E0X3D9"/>
<reference evidence="5" key="1">
    <citation type="submission" date="2017-05" db="EMBL/GenBank/DDBJ databases">
        <authorList>
            <person name="Sharma S."/>
            <person name="Sidhu C."/>
            <person name="Pinnaka A.K."/>
        </authorList>
    </citation>
    <scope>NUCLEOTIDE SEQUENCE [LARGE SCALE GENOMIC DNA]</scope>
    <source>
        <strain evidence="5">AK93</strain>
    </source>
</reference>
<dbReference type="InterPro" id="IPR014189">
    <property type="entry name" value="Quinone_OxRdtase_PIG3"/>
</dbReference>
<dbReference type="InterPro" id="IPR011032">
    <property type="entry name" value="GroES-like_sf"/>
</dbReference>
<feature type="domain" description="Enoyl reductase (ER)" evidence="3">
    <location>
        <begin position="12"/>
        <end position="324"/>
    </location>
</feature>
<proteinExistence type="predicted"/>
<dbReference type="OrthoDB" id="9785812at2"/>
<dbReference type="SUPFAM" id="SSF50129">
    <property type="entry name" value="GroES-like"/>
    <property type="match status" value="1"/>
</dbReference>
<dbReference type="InterPro" id="IPR020843">
    <property type="entry name" value="ER"/>
</dbReference>
<dbReference type="GO" id="GO:0070402">
    <property type="term" value="F:NADPH binding"/>
    <property type="evidence" value="ECO:0007669"/>
    <property type="project" value="TreeGrafter"/>
</dbReference>
<accession>A0A3E0X3D9</accession>
<dbReference type="NCBIfam" id="TIGR02824">
    <property type="entry name" value="quinone_pig3"/>
    <property type="match status" value="1"/>
</dbReference>
<protein>
    <recommendedName>
        <fullName evidence="3">Enoyl reductase (ER) domain-containing protein</fullName>
    </recommendedName>
</protein>
<dbReference type="Gene3D" id="3.40.50.720">
    <property type="entry name" value="NAD(P)-binding Rossmann-like Domain"/>
    <property type="match status" value="1"/>
</dbReference>
<dbReference type="CDD" id="cd05276">
    <property type="entry name" value="p53_inducible_oxidoreductase"/>
    <property type="match status" value="1"/>
</dbReference>
<name>A0A3E0X3D9_9GAMM</name>
<evidence type="ECO:0000313" key="4">
    <source>
        <dbReference type="EMBL" id="RFA39360.1"/>
    </source>
</evidence>
<comment type="caution">
    <text evidence="4">The sequence shown here is derived from an EMBL/GenBank/DDBJ whole genome shotgun (WGS) entry which is preliminary data.</text>
</comment>
<gene>
    <name evidence="4" type="ORF">CAL65_00675</name>
</gene>
<evidence type="ECO:0000256" key="1">
    <source>
        <dbReference type="ARBA" id="ARBA00022857"/>
    </source>
</evidence>
<evidence type="ECO:0000259" key="3">
    <source>
        <dbReference type="SMART" id="SM00829"/>
    </source>
</evidence>
<dbReference type="InterPro" id="IPR013154">
    <property type="entry name" value="ADH-like_N"/>
</dbReference>
<dbReference type="Pfam" id="PF00107">
    <property type="entry name" value="ADH_zinc_N"/>
    <property type="match status" value="1"/>
</dbReference>
<dbReference type="RefSeq" id="WP_116300682.1">
    <property type="nucleotide sequence ID" value="NZ_NFZV01000001.1"/>
</dbReference>
<dbReference type="Pfam" id="PF08240">
    <property type="entry name" value="ADH_N"/>
    <property type="match status" value="1"/>
</dbReference>
<dbReference type="Gene3D" id="3.90.180.10">
    <property type="entry name" value="Medium-chain alcohol dehydrogenases, catalytic domain"/>
    <property type="match status" value="1"/>
</dbReference>
<dbReference type="PANTHER" id="PTHR48106">
    <property type="entry name" value="QUINONE OXIDOREDUCTASE PIG3-RELATED"/>
    <property type="match status" value="1"/>
</dbReference>
<keyword evidence="2" id="KW-0560">Oxidoreductase</keyword>
<dbReference type="Proteomes" id="UP000256763">
    <property type="component" value="Unassembled WGS sequence"/>
</dbReference>
<dbReference type="GO" id="GO:0016651">
    <property type="term" value="F:oxidoreductase activity, acting on NAD(P)H"/>
    <property type="evidence" value="ECO:0007669"/>
    <property type="project" value="TreeGrafter"/>
</dbReference>
<dbReference type="InterPro" id="IPR036291">
    <property type="entry name" value="NAD(P)-bd_dom_sf"/>
</dbReference>
<keyword evidence="1" id="KW-0521">NADP</keyword>
<evidence type="ECO:0000256" key="2">
    <source>
        <dbReference type="ARBA" id="ARBA00023002"/>
    </source>
</evidence>
<dbReference type="SUPFAM" id="SSF51735">
    <property type="entry name" value="NAD(P)-binding Rossmann-fold domains"/>
    <property type="match status" value="1"/>
</dbReference>
<dbReference type="EMBL" id="NFZW01000001">
    <property type="protein sequence ID" value="RFA39360.1"/>
    <property type="molecule type" value="Genomic_DNA"/>
</dbReference>
<evidence type="ECO:0000313" key="5">
    <source>
        <dbReference type="Proteomes" id="UP000256763"/>
    </source>
</evidence>
<dbReference type="PANTHER" id="PTHR48106:SF18">
    <property type="entry name" value="QUINONE OXIDOREDUCTASE PIG3"/>
    <property type="match status" value="1"/>
</dbReference>